<dbReference type="InterPro" id="IPR008160">
    <property type="entry name" value="Collagen"/>
</dbReference>
<feature type="compositionally biased region" description="Pro residues" evidence="2">
    <location>
        <begin position="266"/>
        <end position="276"/>
    </location>
</feature>
<dbReference type="PANTHER" id="PTHR24637">
    <property type="entry name" value="COLLAGEN"/>
    <property type="match status" value="1"/>
</dbReference>
<organism evidence="5 6">
    <name type="scientific">Bursaphelenchus xylophilus</name>
    <name type="common">Pinewood nematode worm</name>
    <name type="synonym">Aphelenchoides xylophilus</name>
    <dbReference type="NCBI Taxonomy" id="6326"/>
    <lineage>
        <taxon>Eukaryota</taxon>
        <taxon>Metazoa</taxon>
        <taxon>Ecdysozoa</taxon>
        <taxon>Nematoda</taxon>
        <taxon>Chromadorea</taxon>
        <taxon>Rhabditida</taxon>
        <taxon>Tylenchina</taxon>
        <taxon>Tylenchomorpha</taxon>
        <taxon>Aphelenchoidea</taxon>
        <taxon>Aphelenchoididae</taxon>
        <taxon>Bursaphelenchus</taxon>
    </lineage>
</organism>
<evidence type="ECO:0000313" key="5">
    <source>
        <dbReference type="Proteomes" id="UP000095284"/>
    </source>
</evidence>
<feature type="region of interest" description="Disordered" evidence="2">
    <location>
        <begin position="134"/>
        <end position="349"/>
    </location>
</feature>
<dbReference type="Pfam" id="PF01391">
    <property type="entry name" value="Collagen"/>
    <property type="match status" value="1"/>
</dbReference>
<proteinExistence type="predicted"/>
<dbReference type="GO" id="GO:0042302">
    <property type="term" value="F:structural constituent of cuticle"/>
    <property type="evidence" value="ECO:0007669"/>
    <property type="project" value="InterPro"/>
</dbReference>
<evidence type="ECO:0000313" key="6">
    <source>
        <dbReference type="WBParaSite" id="BXY_0028400.1"/>
    </source>
</evidence>
<dbReference type="WBParaSite" id="BXY_0028400.1">
    <property type="protein sequence ID" value="BXY_0028400.1"/>
    <property type="gene ID" value="BXY_0028400"/>
</dbReference>
<evidence type="ECO:0000256" key="3">
    <source>
        <dbReference type="SAM" id="Phobius"/>
    </source>
</evidence>
<dbReference type="SMART" id="SM01088">
    <property type="entry name" value="Col_cuticle_N"/>
    <property type="match status" value="1"/>
</dbReference>
<evidence type="ECO:0000256" key="1">
    <source>
        <dbReference type="ARBA" id="ARBA00022737"/>
    </source>
</evidence>
<evidence type="ECO:0000259" key="4">
    <source>
        <dbReference type="SMART" id="SM01088"/>
    </source>
</evidence>
<keyword evidence="3" id="KW-1133">Transmembrane helix</keyword>
<dbReference type="AlphaFoldDB" id="A0A1I7RHV5"/>
<dbReference type="eggNOG" id="KOG3544">
    <property type="taxonomic scope" value="Eukaryota"/>
</dbReference>
<feature type="transmembrane region" description="Helical" evidence="3">
    <location>
        <begin position="42"/>
        <end position="65"/>
    </location>
</feature>
<keyword evidence="3" id="KW-0812">Transmembrane</keyword>
<dbReference type="PANTHER" id="PTHR24637:SF377">
    <property type="entry name" value="COLLAGEN TYPE IX ALPHA 1 CHAIN"/>
    <property type="match status" value="1"/>
</dbReference>
<sequence length="380" mass="38487">MTSGTKEKRWGRESSRDRSHGRKCEIQFVGESLQGTMPTKSLAVVAAFGSALVVIASLYSAVILFQDINSLYDEIMDDMAEFKLYANDAWSGIMHVSNPIQRHSKGSSFVELVGRNKREATCWCAPRAVNCPAGAPGKPGDRGEPGEPGPPGKPGNDGAPGEVKPTPPPSRNCIKCPAGEVGPKGPPGEAGPAGRDGIPGEDGFHGNDGHPGAPGPRGDQGPAGPAGLVGQPGHPGRDGRKAIPTPGSKGPPGYPGPRGEPGEPGETPPPSPPGEPGPQGKVGPPGPPGRVGYGGKVGAPGKPGPDSGYCQCPKRENAPALPEPTKRTAPKAVAPPGALPGTSAGYDSPAPAVVSPVIAAAPHTPEANAGVPNYAKRIRL</sequence>
<keyword evidence="3" id="KW-0472">Membrane</keyword>
<dbReference type="Pfam" id="PF01484">
    <property type="entry name" value="Col_cuticle_N"/>
    <property type="match status" value="1"/>
</dbReference>
<feature type="compositionally biased region" description="Gly residues" evidence="2">
    <location>
        <begin position="289"/>
        <end position="298"/>
    </location>
</feature>
<name>A0A1I7RHV5_BURXY</name>
<reference evidence="6" key="1">
    <citation type="submission" date="2016-11" db="UniProtKB">
        <authorList>
            <consortium name="WormBaseParasite"/>
        </authorList>
    </citation>
    <scope>IDENTIFICATION</scope>
</reference>
<feature type="domain" description="Nematode cuticle collagen N-terminal" evidence="4">
    <location>
        <begin position="43"/>
        <end position="93"/>
    </location>
</feature>
<dbReference type="Proteomes" id="UP000095284">
    <property type="component" value="Unplaced"/>
</dbReference>
<dbReference type="InterPro" id="IPR002486">
    <property type="entry name" value="Col_cuticle_N"/>
</dbReference>
<evidence type="ECO:0000256" key="2">
    <source>
        <dbReference type="SAM" id="MobiDB-lite"/>
    </source>
</evidence>
<keyword evidence="1" id="KW-0677">Repeat</keyword>
<accession>A0A1I7RHV5</accession>
<protein>
    <submittedName>
        <fullName evidence="6">Col_cuticle_N domain-containing protein</fullName>
    </submittedName>
</protein>